<protein>
    <submittedName>
        <fullName evidence="1">Receptor Binding Protein</fullName>
    </submittedName>
</protein>
<sequence length="321" mass="33876">MANIKSFPNNQDEYIGAEDVMRWHHGRTSGVFAAGSNASVQALSTPGMAVEVSDGTGWMANSGRNGIVWWIDNESVDGAKLQLAVDAADGVLNRIDRVIVEWKTTNYVDYPEVKILKGAKSGKAVAPALTNNSTIRQISLARISVAAGTTAITASMITDERLDASVCGLVTEKVGIDTSTMQSQFSTLLQETQAQVKDVLDDTTAQATSVLDSINRELADLEAGTGVELKKLLFTDTSVPVSAFVADSTYQDYPYRAAIALTGVLDTMIPEVVLGVADAIDGNFAPVAATYNGGVYLYAASAPESAITIPTIICWKGGVSA</sequence>
<keyword evidence="1" id="KW-0675">Receptor</keyword>
<reference evidence="1" key="1">
    <citation type="journal article" date="2021" name="Proc. Natl. Acad. Sci. U.S.A.">
        <title>A Catalog of Tens of Thousands of Viruses from Human Metagenomes Reveals Hidden Associations with Chronic Diseases.</title>
        <authorList>
            <person name="Tisza M.J."/>
            <person name="Buck C.B."/>
        </authorList>
    </citation>
    <scope>NUCLEOTIDE SEQUENCE</scope>
    <source>
        <strain evidence="1">Ctg8V11</strain>
    </source>
</reference>
<proteinExistence type="predicted"/>
<accession>A0A8S5T4C7</accession>
<dbReference type="EMBL" id="BK032740">
    <property type="protein sequence ID" value="DAF57831.1"/>
    <property type="molecule type" value="Genomic_DNA"/>
</dbReference>
<evidence type="ECO:0000313" key="1">
    <source>
        <dbReference type="EMBL" id="DAF57831.1"/>
    </source>
</evidence>
<name>A0A8S5T4C7_9CAUD</name>
<organism evidence="1">
    <name type="scientific">Siphoviridae sp. ctg8V11</name>
    <dbReference type="NCBI Taxonomy" id="2827910"/>
    <lineage>
        <taxon>Viruses</taxon>
        <taxon>Duplodnaviria</taxon>
        <taxon>Heunggongvirae</taxon>
        <taxon>Uroviricota</taxon>
        <taxon>Caudoviricetes</taxon>
    </lineage>
</organism>